<reference evidence="2" key="1">
    <citation type="submission" date="2016-06" db="EMBL/GenBank/DDBJ databases">
        <title>Parallel loss of symbiosis genes in relatives of nitrogen-fixing non-legume Parasponia.</title>
        <authorList>
            <person name="Van Velzen R."/>
            <person name="Holmer R."/>
            <person name="Bu F."/>
            <person name="Rutten L."/>
            <person name="Van Zeijl A."/>
            <person name="Liu W."/>
            <person name="Santuari L."/>
            <person name="Cao Q."/>
            <person name="Sharma T."/>
            <person name="Shen D."/>
            <person name="Roswanjaya Y."/>
            <person name="Wardhani T."/>
            <person name="Kalhor M.S."/>
            <person name="Jansen J."/>
            <person name="Van den Hoogen J."/>
            <person name="Gungor B."/>
            <person name="Hartog M."/>
            <person name="Hontelez J."/>
            <person name="Verver J."/>
            <person name="Yang W.-C."/>
            <person name="Schijlen E."/>
            <person name="Repin R."/>
            <person name="Schilthuizen M."/>
            <person name="Schranz E."/>
            <person name="Heidstra R."/>
            <person name="Miyata K."/>
            <person name="Fedorova E."/>
            <person name="Kohlen W."/>
            <person name="Bisseling T."/>
            <person name="Smit S."/>
            <person name="Geurts R."/>
        </authorList>
    </citation>
    <scope>NUCLEOTIDE SEQUENCE [LARGE SCALE GENOMIC DNA]</scope>
    <source>
        <strain evidence="2">cv. WU1-14</strain>
    </source>
</reference>
<feature type="non-terminal residue" evidence="1">
    <location>
        <position position="1"/>
    </location>
</feature>
<evidence type="ECO:0000313" key="1">
    <source>
        <dbReference type="EMBL" id="PON35706.1"/>
    </source>
</evidence>
<dbReference type="EMBL" id="JXTB01000600">
    <property type="protein sequence ID" value="PON35706.1"/>
    <property type="molecule type" value="Genomic_DNA"/>
</dbReference>
<gene>
    <name evidence="1" type="ORF">PanWU01x14_334080</name>
</gene>
<dbReference type="AlphaFoldDB" id="A0A2P5AGN2"/>
<sequence length="81" mass="9174">PERKKNMSPLIEPVTQPQQKEVIPSLLSSARPVQSELPIQTSYLLPTFKSLYSTISNFNINFNVIIPIEQEICGTGEHNFM</sequence>
<keyword evidence="2" id="KW-1185">Reference proteome</keyword>
<name>A0A2P5AGN2_PARAD</name>
<evidence type="ECO:0000313" key="2">
    <source>
        <dbReference type="Proteomes" id="UP000237105"/>
    </source>
</evidence>
<dbReference type="Proteomes" id="UP000237105">
    <property type="component" value="Unassembled WGS sequence"/>
</dbReference>
<organism evidence="1 2">
    <name type="scientific">Parasponia andersonii</name>
    <name type="common">Sponia andersonii</name>
    <dbReference type="NCBI Taxonomy" id="3476"/>
    <lineage>
        <taxon>Eukaryota</taxon>
        <taxon>Viridiplantae</taxon>
        <taxon>Streptophyta</taxon>
        <taxon>Embryophyta</taxon>
        <taxon>Tracheophyta</taxon>
        <taxon>Spermatophyta</taxon>
        <taxon>Magnoliopsida</taxon>
        <taxon>eudicotyledons</taxon>
        <taxon>Gunneridae</taxon>
        <taxon>Pentapetalae</taxon>
        <taxon>rosids</taxon>
        <taxon>fabids</taxon>
        <taxon>Rosales</taxon>
        <taxon>Cannabaceae</taxon>
        <taxon>Parasponia</taxon>
    </lineage>
</organism>
<accession>A0A2P5AGN2</accession>
<proteinExistence type="predicted"/>
<protein>
    <submittedName>
        <fullName evidence="1">Uncharacterized protein</fullName>
    </submittedName>
</protein>
<comment type="caution">
    <text evidence="1">The sequence shown here is derived from an EMBL/GenBank/DDBJ whole genome shotgun (WGS) entry which is preliminary data.</text>
</comment>